<keyword evidence="15" id="KW-1185">Reference proteome</keyword>
<dbReference type="Proteomes" id="UP000606194">
    <property type="component" value="Unassembled WGS sequence"/>
</dbReference>
<evidence type="ECO:0000256" key="9">
    <source>
        <dbReference type="RuleBase" id="RU003794"/>
    </source>
</evidence>
<feature type="transmembrane region" description="Helical" evidence="10">
    <location>
        <begin position="152"/>
        <end position="171"/>
    </location>
</feature>
<keyword evidence="9" id="KW-0511">Multifunctional enzyme</keyword>
<comment type="catalytic activity">
    <reaction evidence="9">
        <text>Typically cleaves a -Gly-|-Phe- bond to release an N-terminal, basic peptide of 5-8 residues from type IV prepilin, and then N-methylates the new N-terminal amino group, the methyl donor being S-adenosyl-L-methionine.</text>
        <dbReference type="EC" id="3.4.23.43"/>
    </reaction>
</comment>
<keyword evidence="6 10" id="KW-1133">Transmembrane helix</keyword>
<evidence type="ECO:0000256" key="5">
    <source>
        <dbReference type="ARBA" id="ARBA00022692"/>
    </source>
</evidence>
<feature type="transmembrane region" description="Helical" evidence="10">
    <location>
        <begin position="99"/>
        <end position="115"/>
    </location>
</feature>
<evidence type="ECO:0000256" key="3">
    <source>
        <dbReference type="ARBA" id="ARBA00022475"/>
    </source>
</evidence>
<evidence type="ECO:0000259" key="13">
    <source>
        <dbReference type="Pfam" id="PF06750"/>
    </source>
</evidence>
<evidence type="ECO:0000256" key="8">
    <source>
        <dbReference type="RuleBase" id="RU003793"/>
    </source>
</evidence>
<keyword evidence="9" id="KW-0645">Protease</keyword>
<dbReference type="GO" id="GO:0008168">
    <property type="term" value="F:methyltransferase activity"/>
    <property type="evidence" value="ECO:0007669"/>
    <property type="project" value="UniProtKB-KW"/>
</dbReference>
<dbReference type="Pfam" id="PF06750">
    <property type="entry name" value="A24_N_bact"/>
    <property type="match status" value="1"/>
</dbReference>
<accession>A0A918FUL8</accession>
<keyword evidence="3" id="KW-1003">Cell membrane</keyword>
<dbReference type="EC" id="3.4.23.43" evidence="9"/>
<feature type="signal peptide" evidence="11">
    <location>
        <begin position="1"/>
        <end position="19"/>
    </location>
</feature>
<keyword evidence="9" id="KW-0489">Methyltransferase</keyword>
<gene>
    <name evidence="14" type="ORF">GCM10010269_20810</name>
</gene>
<organism evidence="14 15">
    <name type="scientific">Streptomyces humidus</name>
    <dbReference type="NCBI Taxonomy" id="52259"/>
    <lineage>
        <taxon>Bacteria</taxon>
        <taxon>Bacillati</taxon>
        <taxon>Actinomycetota</taxon>
        <taxon>Actinomycetes</taxon>
        <taxon>Kitasatosporales</taxon>
        <taxon>Streptomycetaceae</taxon>
        <taxon>Streptomyces</taxon>
    </lineage>
</organism>
<evidence type="ECO:0000256" key="6">
    <source>
        <dbReference type="ARBA" id="ARBA00022989"/>
    </source>
</evidence>
<dbReference type="Pfam" id="PF01478">
    <property type="entry name" value="Peptidase_A24"/>
    <property type="match status" value="1"/>
</dbReference>
<evidence type="ECO:0000256" key="10">
    <source>
        <dbReference type="SAM" id="Phobius"/>
    </source>
</evidence>
<dbReference type="PANTHER" id="PTHR30487">
    <property type="entry name" value="TYPE 4 PREPILIN-LIKE PROTEINS LEADER PEPTIDE-PROCESSING ENZYME"/>
    <property type="match status" value="1"/>
</dbReference>
<dbReference type="GO" id="GO:0006465">
    <property type="term" value="P:signal peptide processing"/>
    <property type="evidence" value="ECO:0007669"/>
    <property type="project" value="TreeGrafter"/>
</dbReference>
<evidence type="ECO:0000256" key="4">
    <source>
        <dbReference type="ARBA" id="ARBA00022519"/>
    </source>
</evidence>
<dbReference type="InterPro" id="IPR014032">
    <property type="entry name" value="Peptidase_A24A_bac"/>
</dbReference>
<dbReference type="GO" id="GO:0004190">
    <property type="term" value="F:aspartic-type endopeptidase activity"/>
    <property type="evidence" value="ECO:0007669"/>
    <property type="project" value="UniProtKB-EC"/>
</dbReference>
<proteinExistence type="inferred from homology"/>
<feature type="domain" description="Prepilin type IV endopeptidase peptidase" evidence="12">
    <location>
        <begin position="102"/>
        <end position="199"/>
    </location>
</feature>
<sequence>MSALSVALTAVVGSLAGAAARPAVFARSVPAPASARSACPHCGSAVLGRRLPVLPVSGRCPACAQAIGPRALVPEAVAAAAFAVVATGAASGWFAAAQYWVAACGVALALIDLAVQRLPDVLTLPACGGTLILLTAAALAGETGSLGRAAAAAGVLTAVFLLMAFSGAMGLGDVKLAPAIGALLGWSSWTALFWGAAAGFVVGAVSEVARLTARRARRTHVSFGPYMVIGALAVSVTTA</sequence>
<reference evidence="14" key="1">
    <citation type="journal article" date="2014" name="Int. J. Syst. Evol. Microbiol.">
        <title>Complete genome sequence of Corynebacterium casei LMG S-19264T (=DSM 44701T), isolated from a smear-ripened cheese.</title>
        <authorList>
            <consortium name="US DOE Joint Genome Institute (JGI-PGF)"/>
            <person name="Walter F."/>
            <person name="Albersmeier A."/>
            <person name="Kalinowski J."/>
            <person name="Ruckert C."/>
        </authorList>
    </citation>
    <scope>NUCLEOTIDE SEQUENCE</scope>
    <source>
        <strain evidence="14">JCM 4386</strain>
    </source>
</reference>
<dbReference type="GO" id="GO:0005886">
    <property type="term" value="C:plasma membrane"/>
    <property type="evidence" value="ECO:0007669"/>
    <property type="project" value="UniProtKB-SubCell"/>
</dbReference>
<keyword evidence="11" id="KW-0732">Signal</keyword>
<dbReference type="RefSeq" id="WP_190148962.1">
    <property type="nucleotide sequence ID" value="NZ_BMTL01000007.1"/>
</dbReference>
<comment type="function">
    <text evidence="9">Plays an essential role in type IV pili and type II pseudopili formation by proteolytically removing the leader sequence from substrate proteins and subsequently monomethylating the alpha-amino group of the newly exposed N-terminal phenylalanine.</text>
</comment>
<evidence type="ECO:0000313" key="15">
    <source>
        <dbReference type="Proteomes" id="UP000606194"/>
    </source>
</evidence>
<comment type="subcellular location">
    <subcellularLocation>
        <location evidence="1">Cell inner membrane</location>
        <topology evidence="1">Multi-pass membrane protein</topology>
    </subcellularLocation>
    <subcellularLocation>
        <location evidence="9">Cell membrane</location>
        <topology evidence="9">Multi-pass membrane protein</topology>
    </subcellularLocation>
</comment>
<evidence type="ECO:0000259" key="12">
    <source>
        <dbReference type="Pfam" id="PF01478"/>
    </source>
</evidence>
<evidence type="ECO:0000256" key="2">
    <source>
        <dbReference type="ARBA" id="ARBA00005801"/>
    </source>
</evidence>
<dbReference type="AlphaFoldDB" id="A0A918FUL8"/>
<protein>
    <recommendedName>
        <fullName evidence="9">Prepilin leader peptidase/N-methyltransferase</fullName>
        <ecNumber evidence="9">2.1.1.-</ecNumber>
        <ecNumber evidence="9">3.4.23.43</ecNumber>
    </recommendedName>
</protein>
<evidence type="ECO:0000256" key="1">
    <source>
        <dbReference type="ARBA" id="ARBA00004429"/>
    </source>
</evidence>
<dbReference type="InterPro" id="IPR000045">
    <property type="entry name" value="Prepilin_IV_endopep_pep"/>
</dbReference>
<feature type="domain" description="Prepilin peptidase A24 N-terminal" evidence="13">
    <location>
        <begin position="33"/>
        <end position="86"/>
    </location>
</feature>
<dbReference type="InterPro" id="IPR010627">
    <property type="entry name" value="Prepilin_pept_A24_N"/>
</dbReference>
<dbReference type="Gene3D" id="1.20.120.1220">
    <property type="match status" value="1"/>
</dbReference>
<comment type="caution">
    <text evidence="14">The sequence shown here is derived from an EMBL/GenBank/DDBJ whole genome shotgun (WGS) entry which is preliminary data.</text>
</comment>
<evidence type="ECO:0000256" key="7">
    <source>
        <dbReference type="ARBA" id="ARBA00023136"/>
    </source>
</evidence>
<keyword evidence="7 10" id="KW-0472">Membrane</keyword>
<keyword evidence="4" id="KW-0997">Cell inner membrane</keyword>
<feature type="transmembrane region" description="Helical" evidence="10">
    <location>
        <begin position="191"/>
        <end position="209"/>
    </location>
</feature>
<evidence type="ECO:0000256" key="11">
    <source>
        <dbReference type="SAM" id="SignalP"/>
    </source>
</evidence>
<keyword evidence="9" id="KW-0808">Transferase</keyword>
<dbReference type="EC" id="2.1.1.-" evidence="9"/>
<dbReference type="PANTHER" id="PTHR30487:SF0">
    <property type="entry name" value="PREPILIN LEADER PEPTIDASE_N-METHYLTRANSFERASE-RELATED"/>
    <property type="match status" value="1"/>
</dbReference>
<keyword evidence="5 9" id="KW-0812">Transmembrane</keyword>
<comment type="similarity">
    <text evidence="2 8">Belongs to the peptidase A24 family.</text>
</comment>
<dbReference type="PRINTS" id="PR00864">
    <property type="entry name" value="PREPILNPTASE"/>
</dbReference>
<dbReference type="InterPro" id="IPR050882">
    <property type="entry name" value="Prepilin_peptidase/N-MTase"/>
</dbReference>
<dbReference type="GO" id="GO:0032259">
    <property type="term" value="P:methylation"/>
    <property type="evidence" value="ECO:0007669"/>
    <property type="project" value="UniProtKB-KW"/>
</dbReference>
<feature type="transmembrane region" description="Helical" evidence="10">
    <location>
        <begin position="221"/>
        <end position="238"/>
    </location>
</feature>
<reference evidence="14" key="2">
    <citation type="submission" date="2020-09" db="EMBL/GenBank/DDBJ databases">
        <authorList>
            <person name="Sun Q."/>
            <person name="Ohkuma M."/>
        </authorList>
    </citation>
    <scope>NUCLEOTIDE SEQUENCE</scope>
    <source>
        <strain evidence="14">JCM 4386</strain>
    </source>
</reference>
<dbReference type="EMBL" id="BMTL01000007">
    <property type="protein sequence ID" value="GGR81463.1"/>
    <property type="molecule type" value="Genomic_DNA"/>
</dbReference>
<evidence type="ECO:0000313" key="14">
    <source>
        <dbReference type="EMBL" id="GGR81463.1"/>
    </source>
</evidence>
<name>A0A918FUL8_9ACTN</name>
<feature type="transmembrane region" description="Helical" evidence="10">
    <location>
        <begin position="121"/>
        <end position="140"/>
    </location>
</feature>
<feature type="chain" id="PRO_5039058129" description="Prepilin leader peptidase/N-methyltransferase" evidence="11">
    <location>
        <begin position="20"/>
        <end position="239"/>
    </location>
</feature>
<keyword evidence="9" id="KW-0378">Hydrolase</keyword>